<dbReference type="GO" id="GO:0046872">
    <property type="term" value="F:metal ion binding"/>
    <property type="evidence" value="ECO:0007669"/>
    <property type="project" value="InterPro"/>
</dbReference>
<dbReference type="InterPro" id="IPR045868">
    <property type="entry name" value="Znf_C3H13/40"/>
</dbReference>
<feature type="compositionally biased region" description="Basic and acidic residues" evidence="1">
    <location>
        <begin position="30"/>
        <end position="48"/>
    </location>
</feature>
<feature type="compositionally biased region" description="Basic and acidic residues" evidence="1">
    <location>
        <begin position="58"/>
        <end position="74"/>
    </location>
</feature>
<feature type="compositionally biased region" description="Basic and acidic residues" evidence="1">
    <location>
        <begin position="212"/>
        <end position="260"/>
    </location>
</feature>
<evidence type="ECO:0000313" key="3">
    <source>
        <dbReference type="EMBL" id="KAL0362350.1"/>
    </source>
</evidence>
<proteinExistence type="predicted"/>
<accession>A0AAW2Q4A2</accession>
<dbReference type="PANTHER" id="PTHR38160:SF1">
    <property type="entry name" value="ZINC FINGER CCCH DOMAIN-CONTAINING PROTEIN 40"/>
    <property type="match status" value="1"/>
</dbReference>
<protein>
    <submittedName>
        <fullName evidence="3">Zinc finger CCCH domain-containing protein 40</fullName>
    </submittedName>
</protein>
<dbReference type="PANTHER" id="PTHR38160">
    <property type="entry name" value="ZINC FINGER CCCH DOMAIN-CONTAINING PROTEIN 40"/>
    <property type="match status" value="1"/>
</dbReference>
<organism evidence="3">
    <name type="scientific">Sesamum calycinum</name>
    <dbReference type="NCBI Taxonomy" id="2727403"/>
    <lineage>
        <taxon>Eukaryota</taxon>
        <taxon>Viridiplantae</taxon>
        <taxon>Streptophyta</taxon>
        <taxon>Embryophyta</taxon>
        <taxon>Tracheophyta</taxon>
        <taxon>Spermatophyta</taxon>
        <taxon>Magnoliopsida</taxon>
        <taxon>eudicotyledons</taxon>
        <taxon>Gunneridae</taxon>
        <taxon>Pentapetalae</taxon>
        <taxon>asterids</taxon>
        <taxon>lamiids</taxon>
        <taxon>Lamiales</taxon>
        <taxon>Pedaliaceae</taxon>
        <taxon>Sesamum</taxon>
    </lineage>
</organism>
<evidence type="ECO:0000256" key="2">
    <source>
        <dbReference type="SAM" id="Phobius"/>
    </source>
</evidence>
<reference evidence="3" key="1">
    <citation type="submission" date="2020-06" db="EMBL/GenBank/DDBJ databases">
        <authorList>
            <person name="Li T."/>
            <person name="Hu X."/>
            <person name="Zhang T."/>
            <person name="Song X."/>
            <person name="Zhang H."/>
            <person name="Dai N."/>
            <person name="Sheng W."/>
            <person name="Hou X."/>
            <person name="Wei L."/>
        </authorList>
    </citation>
    <scope>NUCLEOTIDE SEQUENCE</scope>
    <source>
        <strain evidence="3">KEN8</strain>
        <tissue evidence="3">Leaf</tissue>
    </source>
</reference>
<keyword evidence="2" id="KW-0472">Membrane</keyword>
<dbReference type="AlphaFoldDB" id="A0AAW2Q4A2"/>
<feature type="transmembrane region" description="Helical" evidence="2">
    <location>
        <begin position="407"/>
        <end position="423"/>
    </location>
</feature>
<gene>
    <name evidence="3" type="ORF">Scaly_1190200</name>
</gene>
<keyword evidence="2" id="KW-1133">Transmembrane helix</keyword>
<reference evidence="3" key="2">
    <citation type="journal article" date="2024" name="Plant">
        <title>Genomic evolution and insights into agronomic trait innovations of Sesamum species.</title>
        <authorList>
            <person name="Miao H."/>
            <person name="Wang L."/>
            <person name="Qu L."/>
            <person name="Liu H."/>
            <person name="Sun Y."/>
            <person name="Le M."/>
            <person name="Wang Q."/>
            <person name="Wei S."/>
            <person name="Zheng Y."/>
            <person name="Lin W."/>
            <person name="Duan Y."/>
            <person name="Cao H."/>
            <person name="Xiong S."/>
            <person name="Wang X."/>
            <person name="Wei L."/>
            <person name="Li C."/>
            <person name="Ma Q."/>
            <person name="Ju M."/>
            <person name="Zhao R."/>
            <person name="Li G."/>
            <person name="Mu C."/>
            <person name="Tian Q."/>
            <person name="Mei H."/>
            <person name="Zhang T."/>
            <person name="Gao T."/>
            <person name="Zhang H."/>
        </authorList>
    </citation>
    <scope>NUCLEOTIDE SEQUENCE</scope>
    <source>
        <strain evidence="3">KEN8</strain>
    </source>
</reference>
<name>A0AAW2Q4A2_9LAMI</name>
<comment type="caution">
    <text evidence="3">The sequence shown here is derived from an EMBL/GenBank/DDBJ whole genome shotgun (WGS) entry which is preliminary data.</text>
</comment>
<evidence type="ECO:0000256" key="1">
    <source>
        <dbReference type="SAM" id="MobiDB-lite"/>
    </source>
</evidence>
<keyword evidence="2" id="KW-0812">Transmembrane</keyword>
<feature type="region of interest" description="Disordered" evidence="1">
    <location>
        <begin position="1"/>
        <end position="74"/>
    </location>
</feature>
<sequence>MRSPLHNSPGRGDTKARYSSHGDSPRSLGRRIDRNNRKRKQLDGHSDYSGRMSDGTEDQIRERRQTSSDTKMRIDEQLRELHSEIKMLESDKRQLEVYLEDKVKEADNLTLKIHELEIQVSKEKEEGKRFTTKIKKFIKAHNRHLRLQDDLKRSHAQLLKLGEQLDLDAAGPGNADDLKINNTSDDIVGGYALSPLNEDHMNSSPHRKRSRVTLEARDISNRAGERAEIGKMRVEKLSRRSENRDQVSNSRKPEADRDAYNGRGPLAYEDKSRRGTNLPADIASAEKEFTLDVSLSTDASHSTALRLEVRRGIPKHLTTGILLWLNANFKRNQYKVSETGLVLPSTGIAAHAMDEDVEVVETEDKLPAGVAASTGDETEVTLKGSRLPFLPPPPLLFPRMSIYRCEFSIFLILMVFFIFNVIVKTCYKGDDENVDVDGIDEETVEVDIV</sequence>
<feature type="region of interest" description="Disordered" evidence="1">
    <location>
        <begin position="194"/>
        <end position="275"/>
    </location>
</feature>
<dbReference type="EMBL" id="JACGWM010000007">
    <property type="protein sequence ID" value="KAL0362350.1"/>
    <property type="molecule type" value="Genomic_DNA"/>
</dbReference>